<keyword evidence="2" id="KW-1185">Reference proteome</keyword>
<protein>
    <submittedName>
        <fullName evidence="1">17122_t:CDS:1</fullName>
    </submittedName>
</protein>
<reference evidence="1 2" key="1">
    <citation type="submission" date="2021-06" db="EMBL/GenBank/DDBJ databases">
        <authorList>
            <person name="Kallberg Y."/>
            <person name="Tangrot J."/>
            <person name="Rosling A."/>
        </authorList>
    </citation>
    <scope>NUCLEOTIDE SEQUENCE [LARGE SCALE GENOMIC DNA]</scope>
    <source>
        <strain evidence="1 2">120-4 pot B 10/14</strain>
    </source>
</reference>
<dbReference type="Proteomes" id="UP000789901">
    <property type="component" value="Unassembled WGS sequence"/>
</dbReference>
<evidence type="ECO:0000313" key="1">
    <source>
        <dbReference type="EMBL" id="CAG8681291.1"/>
    </source>
</evidence>
<gene>
    <name evidence="1" type="ORF">GMARGA_LOCUS10972</name>
</gene>
<comment type="caution">
    <text evidence="1">The sequence shown here is derived from an EMBL/GenBank/DDBJ whole genome shotgun (WGS) entry which is preliminary data.</text>
</comment>
<proteinExistence type="predicted"/>
<name>A0ABN7UUX0_GIGMA</name>
<accession>A0ABN7UUX0</accession>
<evidence type="ECO:0000313" key="2">
    <source>
        <dbReference type="Proteomes" id="UP000789901"/>
    </source>
</evidence>
<organism evidence="1 2">
    <name type="scientific">Gigaspora margarita</name>
    <dbReference type="NCBI Taxonomy" id="4874"/>
    <lineage>
        <taxon>Eukaryota</taxon>
        <taxon>Fungi</taxon>
        <taxon>Fungi incertae sedis</taxon>
        <taxon>Mucoromycota</taxon>
        <taxon>Glomeromycotina</taxon>
        <taxon>Glomeromycetes</taxon>
        <taxon>Diversisporales</taxon>
        <taxon>Gigasporaceae</taxon>
        <taxon>Gigaspora</taxon>
    </lineage>
</organism>
<sequence>MDIVINHLVSLSDCPVETVHSIIRRRTPKFFTADQLQKEARFTFQNREDNAFRQFFMFTKMYQERHLYPLIDNSSEDGIYTYTLPSLGYVITDRHLPRGFVTARKPFTNVLCDYRFCDCTNYTNYSNDGNVLSCGHGYLAVACKDALKESMTKDLGENKFIDENTESAIEDDSDNADTATGDMEMANNLLEQARKTFVEL</sequence>
<dbReference type="EMBL" id="CAJVQB010006295">
    <property type="protein sequence ID" value="CAG8681291.1"/>
    <property type="molecule type" value="Genomic_DNA"/>
</dbReference>